<organism evidence="1 2">
    <name type="scientific">Actinoallomurus liliacearum</name>
    <dbReference type="NCBI Taxonomy" id="1080073"/>
    <lineage>
        <taxon>Bacteria</taxon>
        <taxon>Bacillati</taxon>
        <taxon>Actinomycetota</taxon>
        <taxon>Actinomycetes</taxon>
        <taxon>Streptosporangiales</taxon>
        <taxon>Thermomonosporaceae</taxon>
        <taxon>Actinoallomurus</taxon>
    </lineage>
</organism>
<dbReference type="Pfam" id="PF19562">
    <property type="entry name" value="DUF6084"/>
    <property type="match status" value="1"/>
</dbReference>
<dbReference type="RefSeq" id="WP_345350778.1">
    <property type="nucleotide sequence ID" value="NZ_BAABHJ010000005.1"/>
</dbReference>
<dbReference type="EMBL" id="BAABHJ010000005">
    <property type="protein sequence ID" value="GAA4604746.1"/>
    <property type="molecule type" value="Genomic_DNA"/>
</dbReference>
<reference evidence="2" key="1">
    <citation type="journal article" date="2019" name="Int. J. Syst. Evol. Microbiol.">
        <title>The Global Catalogue of Microorganisms (GCM) 10K type strain sequencing project: providing services to taxonomists for standard genome sequencing and annotation.</title>
        <authorList>
            <consortium name="The Broad Institute Genomics Platform"/>
            <consortium name="The Broad Institute Genome Sequencing Center for Infectious Disease"/>
            <person name="Wu L."/>
            <person name="Ma J."/>
        </authorList>
    </citation>
    <scope>NUCLEOTIDE SEQUENCE [LARGE SCALE GENOMIC DNA]</scope>
    <source>
        <strain evidence="2">JCM 17938</strain>
    </source>
</reference>
<dbReference type="Proteomes" id="UP001500212">
    <property type="component" value="Unassembled WGS sequence"/>
</dbReference>
<comment type="caution">
    <text evidence="1">The sequence shown here is derived from an EMBL/GenBank/DDBJ whole genome shotgun (WGS) entry which is preliminary data.</text>
</comment>
<protein>
    <submittedName>
        <fullName evidence="1">DUF6084 family protein</fullName>
    </submittedName>
</protein>
<name>A0ABP8TCT0_9ACTN</name>
<dbReference type="InterPro" id="IPR045730">
    <property type="entry name" value="DUF6084"/>
</dbReference>
<proteinExistence type="predicted"/>
<accession>A0ABP8TCT0</accession>
<evidence type="ECO:0000313" key="2">
    <source>
        <dbReference type="Proteomes" id="UP001500212"/>
    </source>
</evidence>
<evidence type="ECO:0000313" key="1">
    <source>
        <dbReference type="EMBL" id="GAA4604746.1"/>
    </source>
</evidence>
<keyword evidence="2" id="KW-1185">Reference proteome</keyword>
<gene>
    <name evidence="1" type="ORF">GCM10023195_16230</name>
</gene>
<sequence length="217" mass="24372">MDDPRFPCAPQFTCVGAQADPYAAVPTLVLRLRITDDTPGGVHAITLRCQIRIEPARRQYTTGEAELLGDLFGPVARWRDTVRAMQLATLSVTVPPFTGSTDVDVPVPCGYDLEVAAGKYFASLEDGEIPLLLLFSGTVFCRTERGFEVTPVPWDREARYRLPVALWHEVMDLYFPGTGWLRLRRDTLRGLLRYKSARALATWDETVERLLEEAGDR</sequence>